<feature type="transmembrane region" description="Helical" evidence="5">
    <location>
        <begin position="167"/>
        <end position="185"/>
    </location>
</feature>
<feature type="transmembrane region" description="Helical" evidence="5">
    <location>
        <begin position="197"/>
        <end position="216"/>
    </location>
</feature>
<evidence type="ECO:0000256" key="5">
    <source>
        <dbReference type="RuleBase" id="RU362022"/>
    </source>
</evidence>
<dbReference type="PANTHER" id="PTHR12714:SF9">
    <property type="entry name" value="PROTEIN-S-ISOPRENYLCYSTEINE O-METHYLTRANSFERASE"/>
    <property type="match status" value="1"/>
</dbReference>
<dbReference type="EC" id="2.1.1.100" evidence="5"/>
<keyword evidence="2 5" id="KW-0812">Transmembrane</keyword>
<gene>
    <name evidence="6" type="ORF">EIP91_006560</name>
</gene>
<dbReference type="GO" id="GO:0032259">
    <property type="term" value="P:methylation"/>
    <property type="evidence" value="ECO:0007669"/>
    <property type="project" value="UniProtKB-KW"/>
</dbReference>
<reference evidence="6 7" key="1">
    <citation type="submission" date="2018-11" db="EMBL/GenBank/DDBJ databases">
        <title>Genome assembly of Steccherinum ochraceum LE-BIN_3174, the white-rot fungus of the Steccherinaceae family (The Residual Polyporoid clade, Polyporales, Basidiomycota).</title>
        <authorList>
            <person name="Fedorova T.V."/>
            <person name="Glazunova O.A."/>
            <person name="Landesman E.O."/>
            <person name="Moiseenko K.V."/>
            <person name="Psurtseva N.V."/>
            <person name="Savinova O.S."/>
            <person name="Shakhova N.V."/>
            <person name="Tyazhelova T.V."/>
            <person name="Vasina D.V."/>
        </authorList>
    </citation>
    <scope>NUCLEOTIDE SEQUENCE [LARGE SCALE GENOMIC DNA]</scope>
    <source>
        <strain evidence="6 7">LE-BIN_3174</strain>
    </source>
</reference>
<keyword evidence="4 5" id="KW-0472">Membrane</keyword>
<keyword evidence="5" id="KW-0256">Endoplasmic reticulum</keyword>
<keyword evidence="5" id="KW-0489">Methyltransferase</keyword>
<dbReference type="GO" id="GO:0005789">
    <property type="term" value="C:endoplasmic reticulum membrane"/>
    <property type="evidence" value="ECO:0007669"/>
    <property type="project" value="UniProtKB-SubCell"/>
</dbReference>
<dbReference type="Gene3D" id="1.20.120.1630">
    <property type="match status" value="1"/>
</dbReference>
<comment type="subcellular location">
    <subcellularLocation>
        <location evidence="5">Endoplasmic reticulum membrane</location>
        <topology evidence="5">Multi-pass membrane protein</topology>
    </subcellularLocation>
    <subcellularLocation>
        <location evidence="1">Membrane</location>
        <topology evidence="1">Multi-pass membrane protein</topology>
    </subcellularLocation>
</comment>
<dbReference type="GO" id="GO:0004671">
    <property type="term" value="F:protein C-terminal S-isoprenylcysteine carboxyl O-methyltransferase activity"/>
    <property type="evidence" value="ECO:0007669"/>
    <property type="project" value="UniProtKB-EC"/>
</dbReference>
<dbReference type="AlphaFoldDB" id="A0A4R0RDX9"/>
<proteinExistence type="inferred from homology"/>
<keyword evidence="7" id="KW-1185">Reference proteome</keyword>
<evidence type="ECO:0000256" key="3">
    <source>
        <dbReference type="ARBA" id="ARBA00022989"/>
    </source>
</evidence>
<keyword evidence="5" id="KW-0808">Transferase</keyword>
<comment type="similarity">
    <text evidence="5">Belongs to the class VI-like SAM-binding methyltransferase superfamily. Isoprenylcysteine carboxyl methyltransferase family.</text>
</comment>
<feature type="transmembrane region" description="Helical" evidence="5">
    <location>
        <begin position="48"/>
        <end position="67"/>
    </location>
</feature>
<protein>
    <recommendedName>
        <fullName evidence="5">Protein-S-isoprenylcysteine O-methyltransferase</fullName>
        <ecNumber evidence="5">2.1.1.100</ecNumber>
    </recommendedName>
</protein>
<accession>A0A4R0RDX9</accession>
<sequence length="249" mass="28073">MATQAASLYRIPFLILNAIMGQIATMPPNRTPGNEELKRYDINKNRDPLTAVMSWYLPTFVLVMQALNISELYITLAAAFPSIRVPSALSTLLSSPSLIQPLSSSLRVTPILVGGTLLGCFGALLRLACYRHLGRHFTFELALRKEHKLITDGPYSFVRHPSYLGSTLYFAGLLACQFTEGSWWVEGGMWSTALGKVVGTWWLAYVAFLLVSMVIIRTPREDKVLKEEFGEQWVKWQKQTPYRVLPLIF</sequence>
<dbReference type="Proteomes" id="UP000292702">
    <property type="component" value="Unassembled WGS sequence"/>
</dbReference>
<dbReference type="EMBL" id="RWJN01000352">
    <property type="protein sequence ID" value="TCD62699.1"/>
    <property type="molecule type" value="Genomic_DNA"/>
</dbReference>
<dbReference type="OrthoDB" id="422086at2759"/>
<name>A0A4R0RDX9_9APHY</name>
<dbReference type="Pfam" id="PF04140">
    <property type="entry name" value="ICMT"/>
    <property type="match status" value="1"/>
</dbReference>
<evidence type="ECO:0000256" key="4">
    <source>
        <dbReference type="ARBA" id="ARBA00023136"/>
    </source>
</evidence>
<comment type="catalytic activity">
    <reaction evidence="5">
        <text>[protein]-C-terminal S-[(2E,6E)-farnesyl]-L-cysteine + S-adenosyl-L-methionine = [protein]-C-terminal S-[(2E,6E)-farnesyl]-L-cysteine methyl ester + S-adenosyl-L-homocysteine</text>
        <dbReference type="Rhea" id="RHEA:21672"/>
        <dbReference type="Rhea" id="RHEA-COMP:12125"/>
        <dbReference type="Rhea" id="RHEA-COMP:12126"/>
        <dbReference type="ChEBI" id="CHEBI:57856"/>
        <dbReference type="ChEBI" id="CHEBI:59789"/>
        <dbReference type="ChEBI" id="CHEBI:90510"/>
        <dbReference type="ChEBI" id="CHEBI:90511"/>
        <dbReference type="EC" id="2.1.1.100"/>
    </reaction>
</comment>
<dbReference type="PANTHER" id="PTHR12714">
    <property type="entry name" value="PROTEIN-S ISOPRENYLCYSTEINE O-METHYLTRANSFERASE"/>
    <property type="match status" value="1"/>
</dbReference>
<evidence type="ECO:0000313" key="6">
    <source>
        <dbReference type="EMBL" id="TCD62699.1"/>
    </source>
</evidence>
<dbReference type="InterPro" id="IPR007269">
    <property type="entry name" value="ICMT_MeTrfase"/>
</dbReference>
<evidence type="ECO:0000256" key="1">
    <source>
        <dbReference type="ARBA" id="ARBA00004141"/>
    </source>
</evidence>
<organism evidence="6 7">
    <name type="scientific">Steccherinum ochraceum</name>
    <dbReference type="NCBI Taxonomy" id="92696"/>
    <lineage>
        <taxon>Eukaryota</taxon>
        <taxon>Fungi</taxon>
        <taxon>Dikarya</taxon>
        <taxon>Basidiomycota</taxon>
        <taxon>Agaricomycotina</taxon>
        <taxon>Agaricomycetes</taxon>
        <taxon>Polyporales</taxon>
        <taxon>Steccherinaceae</taxon>
        <taxon>Steccherinum</taxon>
    </lineage>
</organism>
<keyword evidence="3 5" id="KW-1133">Transmembrane helix</keyword>
<evidence type="ECO:0000256" key="2">
    <source>
        <dbReference type="ARBA" id="ARBA00022692"/>
    </source>
</evidence>
<comment type="caution">
    <text evidence="6">The sequence shown here is derived from an EMBL/GenBank/DDBJ whole genome shotgun (WGS) entry which is preliminary data.</text>
</comment>
<feature type="transmembrane region" description="Helical" evidence="5">
    <location>
        <begin position="111"/>
        <end position="129"/>
    </location>
</feature>
<evidence type="ECO:0000313" key="7">
    <source>
        <dbReference type="Proteomes" id="UP000292702"/>
    </source>
</evidence>
<keyword evidence="5" id="KW-0949">S-adenosyl-L-methionine</keyword>
<dbReference type="STRING" id="92696.A0A4R0RDX9"/>